<proteinExistence type="predicted"/>
<evidence type="ECO:0000313" key="2">
    <source>
        <dbReference type="Proteomes" id="UP000187608"/>
    </source>
</evidence>
<protein>
    <submittedName>
        <fullName evidence="1">Uncharacterized protein</fullName>
    </submittedName>
</protein>
<evidence type="ECO:0000313" key="1">
    <source>
        <dbReference type="EMBL" id="SIS39951.1"/>
    </source>
</evidence>
<dbReference type="EMBL" id="FTOC01000002">
    <property type="protein sequence ID" value="SIS39951.1"/>
    <property type="molecule type" value="Genomic_DNA"/>
</dbReference>
<dbReference type="Proteomes" id="UP000187608">
    <property type="component" value="Unassembled WGS sequence"/>
</dbReference>
<keyword evidence="2" id="KW-1185">Reference proteome</keyword>
<gene>
    <name evidence="1" type="ORF">SAMN05421687_10292</name>
</gene>
<organism evidence="1 2">
    <name type="scientific">Salimicrobium flavidum</name>
    <dbReference type="NCBI Taxonomy" id="570947"/>
    <lineage>
        <taxon>Bacteria</taxon>
        <taxon>Bacillati</taxon>
        <taxon>Bacillota</taxon>
        <taxon>Bacilli</taxon>
        <taxon>Bacillales</taxon>
        <taxon>Bacillaceae</taxon>
        <taxon>Salimicrobium</taxon>
    </lineage>
</organism>
<dbReference type="AlphaFoldDB" id="A0A1N7ISL8"/>
<accession>A0A1N7ISL8</accession>
<reference evidence="2" key="1">
    <citation type="submission" date="2017-01" db="EMBL/GenBank/DDBJ databases">
        <authorList>
            <person name="Varghese N."/>
            <person name="Submissions S."/>
        </authorList>
    </citation>
    <scope>NUCLEOTIDE SEQUENCE [LARGE SCALE GENOMIC DNA]</scope>
    <source>
        <strain evidence="2">DSM 23127</strain>
    </source>
</reference>
<sequence length="63" mass="6719">MRKFFAGIVLSISIIGSSVTGASAEESNGEEFQHPDHHIIIVSDSSITPPIVKPFSEELPPGN</sequence>
<name>A0A1N7ISL8_9BACI</name>
<dbReference type="RefSeq" id="WP_076557004.1">
    <property type="nucleotide sequence ID" value="NZ_FTOC01000002.1"/>
</dbReference>